<evidence type="ECO:0000313" key="2">
    <source>
        <dbReference type="EMBL" id="MBM6819553.1"/>
    </source>
</evidence>
<sequence length="233" mass="27325">MGKQREFYDKPLFSLLNHISWLLLGGLYFILLNIPLIFFYTVTSVDINQFSIILLFICLIPFGLALGALYSTMGEIIREKDISFSSYFFKAYKNNFKSNLKLWFLELILLTIFFVDYQYFYLNMPTKGLHIIFLILGIFVLILGLYAFPINCRFNVKLKDLIILSFYYSIKRFHITLLKIVITLLAFFIVSKIHAILVLFIPSILCYVLTIYDMPIFSELEQRFLSQNKATAN</sequence>
<dbReference type="InterPro" id="IPR006938">
    <property type="entry name" value="DUF624"/>
</dbReference>
<proteinExistence type="predicted"/>
<comment type="caution">
    <text evidence="2">The sequence shown here is derived from an EMBL/GenBank/DDBJ whole genome shotgun (WGS) entry which is preliminary data.</text>
</comment>
<evidence type="ECO:0000313" key="3">
    <source>
        <dbReference type="Proteomes" id="UP000767334"/>
    </source>
</evidence>
<keyword evidence="1" id="KW-0812">Transmembrane</keyword>
<keyword evidence="1" id="KW-1133">Transmembrane helix</keyword>
<organism evidence="2 3">
    <name type="scientific">Clostridium saudiense</name>
    <dbReference type="NCBI Taxonomy" id="1414720"/>
    <lineage>
        <taxon>Bacteria</taxon>
        <taxon>Bacillati</taxon>
        <taxon>Bacillota</taxon>
        <taxon>Clostridia</taxon>
        <taxon>Eubacteriales</taxon>
        <taxon>Clostridiaceae</taxon>
        <taxon>Clostridium</taxon>
    </lineage>
</organism>
<dbReference type="EMBL" id="JACJLL010000051">
    <property type="protein sequence ID" value="MBM6819553.1"/>
    <property type="molecule type" value="Genomic_DNA"/>
</dbReference>
<feature type="transmembrane region" description="Helical" evidence="1">
    <location>
        <begin position="128"/>
        <end position="152"/>
    </location>
</feature>
<keyword evidence="1" id="KW-0472">Membrane</keyword>
<feature type="transmembrane region" description="Helical" evidence="1">
    <location>
        <begin position="21"/>
        <end position="41"/>
    </location>
</feature>
<keyword evidence="3" id="KW-1185">Reference proteome</keyword>
<dbReference type="RefSeq" id="WP_195517216.1">
    <property type="nucleotide sequence ID" value="NZ_JACJLL010000051.1"/>
</dbReference>
<feature type="transmembrane region" description="Helical" evidence="1">
    <location>
        <begin position="47"/>
        <end position="70"/>
    </location>
</feature>
<feature type="transmembrane region" description="Helical" evidence="1">
    <location>
        <begin position="102"/>
        <end position="122"/>
    </location>
</feature>
<accession>A0ABS2FG68</accession>
<feature type="transmembrane region" description="Helical" evidence="1">
    <location>
        <begin position="173"/>
        <end position="190"/>
    </location>
</feature>
<reference evidence="2 3" key="1">
    <citation type="journal article" date="2021" name="Sci. Rep.">
        <title>The distribution of antibiotic resistance genes in chicken gut microbiota commensals.</title>
        <authorList>
            <person name="Juricova H."/>
            <person name="Matiasovicova J."/>
            <person name="Kubasova T."/>
            <person name="Cejkova D."/>
            <person name="Rychlik I."/>
        </authorList>
    </citation>
    <scope>NUCLEOTIDE SEQUENCE [LARGE SCALE GENOMIC DNA]</scope>
    <source>
        <strain evidence="2 3">An435</strain>
    </source>
</reference>
<protein>
    <submittedName>
        <fullName evidence="2">DUF624 domain-containing protein</fullName>
    </submittedName>
</protein>
<dbReference type="Proteomes" id="UP000767334">
    <property type="component" value="Unassembled WGS sequence"/>
</dbReference>
<name>A0ABS2FG68_9CLOT</name>
<dbReference type="Pfam" id="PF04854">
    <property type="entry name" value="DUF624"/>
    <property type="match status" value="1"/>
</dbReference>
<feature type="transmembrane region" description="Helical" evidence="1">
    <location>
        <begin position="196"/>
        <end position="217"/>
    </location>
</feature>
<evidence type="ECO:0000256" key="1">
    <source>
        <dbReference type="SAM" id="Phobius"/>
    </source>
</evidence>
<gene>
    <name evidence="2" type="ORF">H6A19_09450</name>
</gene>